<dbReference type="PROSITE" id="PS51898">
    <property type="entry name" value="TYR_RECOMBINASE"/>
    <property type="match status" value="1"/>
</dbReference>
<name>A0A345ZA95_9BACT</name>
<keyword evidence="2 4" id="KW-0238">DNA-binding</keyword>
<dbReference type="RefSeq" id="WP_115585227.1">
    <property type="nucleotide sequence ID" value="NZ_CP025544.1"/>
</dbReference>
<dbReference type="OrthoDB" id="9801717at2"/>
<dbReference type="AlphaFoldDB" id="A0A345ZA95"/>
<dbReference type="InterPro" id="IPR044068">
    <property type="entry name" value="CB"/>
</dbReference>
<dbReference type="InterPro" id="IPR010998">
    <property type="entry name" value="Integrase_recombinase_N"/>
</dbReference>
<dbReference type="Pfam" id="PF02899">
    <property type="entry name" value="Phage_int_SAM_1"/>
    <property type="match status" value="1"/>
</dbReference>
<reference evidence="7 8" key="1">
    <citation type="submission" date="2017-12" db="EMBL/GenBank/DDBJ databases">
        <title>Chromulinavorax destructans is a abundant pathogen of dominant heterotrophic picoflagllates.</title>
        <authorList>
            <person name="Deeg C.M."/>
            <person name="Zimmer M."/>
            <person name="Suttle C.A."/>
        </authorList>
    </citation>
    <scope>NUCLEOTIDE SEQUENCE [LARGE SCALE GENOMIC DNA]</scope>
    <source>
        <strain evidence="7 8">SeV1</strain>
    </source>
</reference>
<evidence type="ECO:0000256" key="3">
    <source>
        <dbReference type="ARBA" id="ARBA00023172"/>
    </source>
</evidence>
<gene>
    <name evidence="7" type="ORF">C0J27_00405</name>
</gene>
<feature type="domain" description="Tyr recombinase" evidence="5">
    <location>
        <begin position="106"/>
        <end position="295"/>
    </location>
</feature>
<keyword evidence="3" id="KW-0233">DNA recombination</keyword>
<dbReference type="EMBL" id="CP025544">
    <property type="protein sequence ID" value="AXK60212.1"/>
    <property type="molecule type" value="Genomic_DNA"/>
</dbReference>
<protein>
    <submittedName>
        <fullName evidence="7">Site-specific tyrosine recombinase XerD</fullName>
    </submittedName>
</protein>
<evidence type="ECO:0000256" key="4">
    <source>
        <dbReference type="PROSITE-ProRule" id="PRU01248"/>
    </source>
</evidence>
<dbReference type="GO" id="GO:0003677">
    <property type="term" value="F:DNA binding"/>
    <property type="evidence" value="ECO:0007669"/>
    <property type="project" value="UniProtKB-UniRule"/>
</dbReference>
<dbReference type="Gene3D" id="1.10.443.10">
    <property type="entry name" value="Intergrase catalytic core"/>
    <property type="match status" value="1"/>
</dbReference>
<dbReference type="KEGG" id="cdes:C0J27_00405"/>
<sequence>MKQLFHKFEQYLMTEKMVAINTLQAYQRDILQCINFLESRGRTSFDQVTAQDIKEFLHHLRLTLKISARTVSRKLSSLKSFSKFLQYHYNHADFTYNVSFPKLEKSLPTFLTEDQILNLFNVAQTDETPTGKRNSTMIALMYVCGVRVSELVELTSSNINFTDGLLHVSGKGGKQRIVPLPDSMVEMLQVYLLNVQPYLFRNMTITSDILFPILYADKVKPMTRQGFWGILKQVVTKAGLPDSISPHVLRHSIATHLLKKGANLRLLQMALGHEQLQTVQVYTHVEVSHLRKLYDAKHPRA</sequence>
<dbReference type="InterPro" id="IPR050090">
    <property type="entry name" value="Tyrosine_recombinase_XerCD"/>
</dbReference>
<dbReference type="Proteomes" id="UP000254834">
    <property type="component" value="Chromosome"/>
</dbReference>
<feature type="domain" description="Core-binding (CB)" evidence="6">
    <location>
        <begin position="1"/>
        <end position="86"/>
    </location>
</feature>
<dbReference type="GO" id="GO:0015074">
    <property type="term" value="P:DNA integration"/>
    <property type="evidence" value="ECO:0007669"/>
    <property type="project" value="UniProtKB-KW"/>
</dbReference>
<dbReference type="PROSITE" id="PS51900">
    <property type="entry name" value="CB"/>
    <property type="match status" value="1"/>
</dbReference>
<dbReference type="InterPro" id="IPR002104">
    <property type="entry name" value="Integrase_catalytic"/>
</dbReference>
<dbReference type="InterPro" id="IPR004107">
    <property type="entry name" value="Integrase_SAM-like_N"/>
</dbReference>
<dbReference type="NCBIfam" id="NF001399">
    <property type="entry name" value="PRK00283.1"/>
    <property type="match status" value="1"/>
</dbReference>
<dbReference type="Pfam" id="PF00589">
    <property type="entry name" value="Phage_integrase"/>
    <property type="match status" value="1"/>
</dbReference>
<evidence type="ECO:0000313" key="7">
    <source>
        <dbReference type="EMBL" id="AXK60212.1"/>
    </source>
</evidence>
<evidence type="ECO:0000313" key="8">
    <source>
        <dbReference type="Proteomes" id="UP000254834"/>
    </source>
</evidence>
<dbReference type="InterPro" id="IPR013762">
    <property type="entry name" value="Integrase-like_cat_sf"/>
</dbReference>
<dbReference type="InterPro" id="IPR011010">
    <property type="entry name" value="DNA_brk_join_enz"/>
</dbReference>
<organism evidence="7 8">
    <name type="scientific">Candidatus Chromulinivorax destructor</name>
    <dbReference type="NCBI Taxonomy" id="2066483"/>
    <lineage>
        <taxon>Bacteria</taxon>
        <taxon>Candidatus Babelota</taxon>
        <taxon>Candidatus Babeliae</taxon>
        <taxon>Candidatus Babeliales</taxon>
        <taxon>Candidatus Chromulinivoraceae</taxon>
        <taxon>Candidatus Chromulinivorax</taxon>
    </lineage>
</organism>
<evidence type="ECO:0000259" key="6">
    <source>
        <dbReference type="PROSITE" id="PS51900"/>
    </source>
</evidence>
<dbReference type="PANTHER" id="PTHR30349">
    <property type="entry name" value="PHAGE INTEGRASE-RELATED"/>
    <property type="match status" value="1"/>
</dbReference>
<keyword evidence="8" id="KW-1185">Reference proteome</keyword>
<dbReference type="SUPFAM" id="SSF47823">
    <property type="entry name" value="lambda integrase-like, N-terminal domain"/>
    <property type="match status" value="1"/>
</dbReference>
<dbReference type="Gene3D" id="1.10.150.130">
    <property type="match status" value="1"/>
</dbReference>
<dbReference type="SUPFAM" id="SSF56349">
    <property type="entry name" value="DNA breaking-rejoining enzymes"/>
    <property type="match status" value="1"/>
</dbReference>
<evidence type="ECO:0000259" key="5">
    <source>
        <dbReference type="PROSITE" id="PS51898"/>
    </source>
</evidence>
<evidence type="ECO:0000256" key="2">
    <source>
        <dbReference type="ARBA" id="ARBA00023125"/>
    </source>
</evidence>
<proteinExistence type="predicted"/>
<dbReference type="PANTHER" id="PTHR30349:SF81">
    <property type="entry name" value="TYROSINE RECOMBINASE XERC"/>
    <property type="match status" value="1"/>
</dbReference>
<accession>A0A345ZA95</accession>
<keyword evidence="1" id="KW-0229">DNA integration</keyword>
<dbReference type="GO" id="GO:0006310">
    <property type="term" value="P:DNA recombination"/>
    <property type="evidence" value="ECO:0007669"/>
    <property type="project" value="UniProtKB-KW"/>
</dbReference>
<evidence type="ECO:0000256" key="1">
    <source>
        <dbReference type="ARBA" id="ARBA00022908"/>
    </source>
</evidence>